<evidence type="ECO:0000313" key="2">
    <source>
        <dbReference type="Proteomes" id="UP000321934"/>
    </source>
</evidence>
<dbReference type="Proteomes" id="UP000321934">
    <property type="component" value="Chromosome"/>
</dbReference>
<evidence type="ECO:0000313" key="1">
    <source>
        <dbReference type="EMBL" id="QED23512.1"/>
    </source>
</evidence>
<sequence length="333" mass="39105">MKISYLVALFLLTCCSIYQKKQLDCVKEYCHMKADKKGFFSDYYYQISQNAKKDKPIYIAIMPNNTPGTVIPDDESDYQETFRGFARTRWMKSNISRLLREKLEIATLVPAFPTQNNSGVYSNLLNDKSMNHKRKRWNRVDLQLIKIIEDARKNLEKQGYKVHEKVLFYGFSSQADFANRFALLHPHLVKAVAVGGIVDYITPPISEYKNKKLNYPVGIADIDAIGKHEFSLDALKDVKFFWFDGNDDTNTTFNKHYGVWKNEDIDLIYEIFAGKKYDEKKLYDAKILENVLKIMKEKNINFTYKRYKNVRHDFTNEMKNDVVEFFSKITTEK</sequence>
<dbReference type="Gene3D" id="3.40.50.1820">
    <property type="entry name" value="alpha/beta hydrolase"/>
    <property type="match status" value="1"/>
</dbReference>
<accession>A0A5B8XDX7</accession>
<protein>
    <submittedName>
        <fullName evidence="1">Uncharacterized protein</fullName>
    </submittedName>
</protein>
<dbReference type="RefSeq" id="WP_146820780.1">
    <property type="nucleotide sequence ID" value="NZ_CP029077.1"/>
</dbReference>
<dbReference type="InterPro" id="IPR029058">
    <property type="entry name" value="AB_hydrolase_fold"/>
</dbReference>
<dbReference type="AlphaFoldDB" id="A0A5B8XDX7"/>
<name>A0A5B8XDX7_9RICK</name>
<organism evidence="1 2">
    <name type="scientific">Candidatus Deianiraea vastatrix</name>
    <dbReference type="NCBI Taxonomy" id="2163644"/>
    <lineage>
        <taxon>Bacteria</taxon>
        <taxon>Pseudomonadati</taxon>
        <taxon>Pseudomonadota</taxon>
        <taxon>Alphaproteobacteria</taxon>
        <taxon>Rickettsiales</taxon>
        <taxon>Candidatus Deianiraeaceae</taxon>
        <taxon>Candidatus Deianiraea</taxon>
    </lineage>
</organism>
<dbReference type="SUPFAM" id="SSF53474">
    <property type="entry name" value="alpha/beta-Hydrolases"/>
    <property type="match status" value="1"/>
</dbReference>
<reference evidence="1 2" key="1">
    <citation type="journal article" date="2019" name="ISME J.">
        <title>Deianiraea, an extracellular bacterium associated with the ciliate Paramecium, suggests an alternative scenario for the evolution of Rickettsiales.</title>
        <authorList>
            <person name="Castelli M."/>
            <person name="Sabaneyeva E."/>
            <person name="Lanzoni O."/>
            <person name="Lebedeva N."/>
            <person name="Floriano A.M."/>
            <person name="Gaiarsa S."/>
            <person name="Benken K."/>
            <person name="Modeo L."/>
            <person name="Bandi C."/>
            <person name="Potekhin A."/>
            <person name="Sassera D."/>
            <person name="Petroni G."/>
        </authorList>
    </citation>
    <scope>NUCLEOTIDE SEQUENCE [LARGE SCALE GENOMIC DNA]</scope>
    <source>
        <strain evidence="1">CyL4-1</strain>
    </source>
</reference>
<gene>
    <name evidence="1" type="ORF">Deia_00721</name>
</gene>
<proteinExistence type="predicted"/>
<dbReference type="EMBL" id="CP029077">
    <property type="protein sequence ID" value="QED23512.1"/>
    <property type="molecule type" value="Genomic_DNA"/>
</dbReference>
<keyword evidence="2" id="KW-1185">Reference proteome</keyword>
<dbReference type="OrthoDB" id="332706at2"/>